<dbReference type="SMART" id="SM01007">
    <property type="entry name" value="Aldolase_II"/>
    <property type="match status" value="1"/>
</dbReference>
<dbReference type="PANTHER" id="PTHR10672">
    <property type="entry name" value="ADDUCIN"/>
    <property type="match status" value="1"/>
</dbReference>
<proteinExistence type="predicted"/>
<dbReference type="InterPro" id="IPR051017">
    <property type="entry name" value="Aldolase-II_Adducin_sf"/>
</dbReference>
<organism evidence="2 3">
    <name type="scientific">Ophiostoma piceae (strain UAMH 11346)</name>
    <name type="common">Sap stain fungus</name>
    <dbReference type="NCBI Taxonomy" id="1262450"/>
    <lineage>
        <taxon>Eukaryota</taxon>
        <taxon>Fungi</taxon>
        <taxon>Dikarya</taxon>
        <taxon>Ascomycota</taxon>
        <taxon>Pezizomycotina</taxon>
        <taxon>Sordariomycetes</taxon>
        <taxon>Sordariomycetidae</taxon>
        <taxon>Ophiostomatales</taxon>
        <taxon>Ophiostomataceae</taxon>
        <taxon>Ophiostoma</taxon>
    </lineage>
</organism>
<dbReference type="NCBIfam" id="NF004855">
    <property type="entry name" value="PRK06208.1"/>
    <property type="match status" value="1"/>
</dbReference>
<dbReference type="eggNOG" id="KOG3699">
    <property type="taxonomic scope" value="Eukaryota"/>
</dbReference>
<dbReference type="STRING" id="1262450.S3CD49"/>
<protein>
    <submittedName>
        <fullName evidence="2">Aldolase</fullName>
    </submittedName>
</protein>
<sequence>MSTATTTTTTTTTQVPAPRVVLKTMSEEDAVAMEGMAHQGRALPGIPMFATHAETRRWMLEHMAAAFRVFAREGYAEGISGHISVRDPEFPDRFWINSLGVHFAMMRASDMICVSHETGEILAGNVQGSINSAGYQIHSAVHRARPDVHSICHTHSAHGRAYSSAGKPLEMINQDVCYLYNAHTVYDQYGGIANEADEGKRIAEALGPKNKACILLNHGLLTVGHTVDEAAFLFVLMERCCRIQMLADASGNPKRLVSDEDAAYNFRMASTPECLYTEFQPHYKYEEFLSSDFKN</sequence>
<dbReference type="Pfam" id="PF00596">
    <property type="entry name" value="Aldolase_II"/>
    <property type="match status" value="1"/>
</dbReference>
<dbReference type="GO" id="GO:0051015">
    <property type="term" value="F:actin filament binding"/>
    <property type="evidence" value="ECO:0007669"/>
    <property type="project" value="TreeGrafter"/>
</dbReference>
<dbReference type="InterPro" id="IPR001303">
    <property type="entry name" value="Aldolase_II/adducin_N"/>
</dbReference>
<evidence type="ECO:0000313" key="3">
    <source>
        <dbReference type="Proteomes" id="UP000016923"/>
    </source>
</evidence>
<dbReference type="HOGENOM" id="CLU_006033_1_2_1"/>
<keyword evidence="3" id="KW-1185">Reference proteome</keyword>
<dbReference type="Proteomes" id="UP000016923">
    <property type="component" value="Unassembled WGS sequence"/>
</dbReference>
<dbReference type="InterPro" id="IPR036409">
    <property type="entry name" value="Aldolase_II/adducin_N_sf"/>
</dbReference>
<evidence type="ECO:0000313" key="2">
    <source>
        <dbReference type="EMBL" id="EPE10852.1"/>
    </source>
</evidence>
<dbReference type="GO" id="GO:0005856">
    <property type="term" value="C:cytoskeleton"/>
    <property type="evidence" value="ECO:0007669"/>
    <property type="project" value="TreeGrafter"/>
</dbReference>
<dbReference type="SUPFAM" id="SSF53639">
    <property type="entry name" value="AraD/HMP-PK domain-like"/>
    <property type="match status" value="1"/>
</dbReference>
<dbReference type="VEuPathDB" id="FungiDB:F503_05947"/>
<dbReference type="Gene3D" id="3.40.225.10">
    <property type="entry name" value="Class II aldolase/adducin N-terminal domain"/>
    <property type="match status" value="1"/>
</dbReference>
<dbReference type="PANTHER" id="PTHR10672:SF25">
    <property type="entry name" value="MEIOTICALLY UP-REGULATED GENE 14 PROTEIN"/>
    <property type="match status" value="1"/>
</dbReference>
<dbReference type="AlphaFoldDB" id="S3CD49"/>
<feature type="domain" description="Class II aldolase/adducin N-terminal" evidence="1">
    <location>
        <begin position="61"/>
        <end position="245"/>
    </location>
</feature>
<dbReference type="FunFam" id="3.40.225.10:FF:000009">
    <property type="entry name" value="Class II aldolase/adducin N-terminal"/>
    <property type="match status" value="1"/>
</dbReference>
<evidence type="ECO:0000259" key="1">
    <source>
        <dbReference type="SMART" id="SM01007"/>
    </source>
</evidence>
<dbReference type="OrthoDB" id="3238794at2759"/>
<accession>S3CD49</accession>
<reference evidence="2 3" key="1">
    <citation type="journal article" date="2013" name="BMC Genomics">
        <title>The genome and transcriptome of the pine saprophyte Ophiostoma piceae, and a comparison with the bark beetle-associated pine pathogen Grosmannia clavigera.</title>
        <authorList>
            <person name="Haridas S."/>
            <person name="Wang Y."/>
            <person name="Lim L."/>
            <person name="Massoumi Alamouti S."/>
            <person name="Jackman S."/>
            <person name="Docking R."/>
            <person name="Robertson G."/>
            <person name="Birol I."/>
            <person name="Bohlmann J."/>
            <person name="Breuil C."/>
        </authorList>
    </citation>
    <scope>NUCLEOTIDE SEQUENCE [LARGE SCALE GENOMIC DNA]</scope>
    <source>
        <strain evidence="2 3">UAMH 11346</strain>
    </source>
</reference>
<dbReference type="OMA" id="LMERSCK"/>
<gene>
    <name evidence="2" type="ORF">F503_05947</name>
</gene>
<name>S3CD49_OPHP1</name>
<dbReference type="EMBL" id="KE148146">
    <property type="protein sequence ID" value="EPE10852.1"/>
    <property type="molecule type" value="Genomic_DNA"/>
</dbReference>